<dbReference type="Gene3D" id="3.40.830.10">
    <property type="entry name" value="LigB-like"/>
    <property type="match status" value="1"/>
</dbReference>
<comment type="caution">
    <text evidence="2">The sequence shown here is derived from an EMBL/GenBank/DDBJ whole genome shotgun (WGS) entry which is preliminary data.</text>
</comment>
<dbReference type="NCBIfam" id="TIGR04336">
    <property type="entry name" value="AmmeMemoSam_B"/>
    <property type="match status" value="1"/>
</dbReference>
<dbReference type="CDD" id="cd07361">
    <property type="entry name" value="MEMO_like"/>
    <property type="match status" value="1"/>
</dbReference>
<accession>A0A644SWK2</accession>
<evidence type="ECO:0000256" key="1">
    <source>
        <dbReference type="ARBA" id="ARBA00006315"/>
    </source>
</evidence>
<name>A0A644SWK2_9ZZZZ</name>
<sequence length="282" mass="30207">MANIASRRRMALPHGWYPRNVTEIDSLLGEWTQGERSREAKAAVCPHAGWFFSGRLAALAIADLEEVDTLAIIGGHLSPNSPILYAPEDSFEVPGGELQADQELFAAFKAQLRDSGIGAPEPDRYMDNGVEVLLPMVASLHRGARILWLRTPSRYESKELGACLARASANLGRRVACVGSTDLTHYGPAYGFTPMGLGEKAERWVSGTNDKAFIDALLEMNCELALTRAVKKDAACSSGAAIAALGFALESGASSAKLLGYSTSLDLRPDDSFVGYAAIVFV</sequence>
<reference evidence="2" key="1">
    <citation type="submission" date="2019-08" db="EMBL/GenBank/DDBJ databases">
        <authorList>
            <person name="Kucharzyk K."/>
            <person name="Murdoch R.W."/>
            <person name="Higgins S."/>
            <person name="Loffler F."/>
        </authorList>
    </citation>
    <scope>NUCLEOTIDE SEQUENCE</scope>
</reference>
<evidence type="ECO:0008006" key="3">
    <source>
        <dbReference type="Google" id="ProtNLM"/>
    </source>
</evidence>
<protein>
    <recommendedName>
        <fullName evidence="3">AmmeMemoRadiSam system protein B</fullName>
    </recommendedName>
</protein>
<dbReference type="InterPro" id="IPR002737">
    <property type="entry name" value="MEMO1_fam"/>
</dbReference>
<organism evidence="2">
    <name type="scientific">bioreactor metagenome</name>
    <dbReference type="NCBI Taxonomy" id="1076179"/>
    <lineage>
        <taxon>unclassified sequences</taxon>
        <taxon>metagenomes</taxon>
        <taxon>ecological metagenomes</taxon>
    </lineage>
</organism>
<comment type="similarity">
    <text evidence="1">Belongs to the MEMO1 family.</text>
</comment>
<dbReference type="Pfam" id="PF01875">
    <property type="entry name" value="Memo"/>
    <property type="match status" value="1"/>
</dbReference>
<evidence type="ECO:0000313" key="2">
    <source>
        <dbReference type="EMBL" id="MPL59098.1"/>
    </source>
</evidence>
<dbReference type="PANTHER" id="PTHR11060:SF0">
    <property type="entry name" value="PROTEIN MEMO1"/>
    <property type="match status" value="1"/>
</dbReference>
<dbReference type="EMBL" id="VSSQ01000008">
    <property type="protein sequence ID" value="MPL59098.1"/>
    <property type="molecule type" value="Genomic_DNA"/>
</dbReference>
<dbReference type="PANTHER" id="PTHR11060">
    <property type="entry name" value="PROTEIN MEMO1"/>
    <property type="match status" value="1"/>
</dbReference>
<gene>
    <name evidence="2" type="ORF">SDC9_04646</name>
</gene>
<dbReference type="AlphaFoldDB" id="A0A644SWK2"/>
<proteinExistence type="inferred from homology"/>